<keyword evidence="9" id="KW-1185">Reference proteome</keyword>
<keyword evidence="4" id="KW-0687">Ribonucleoprotein</keyword>
<reference evidence="9" key="1">
    <citation type="journal article" date="2013" name="Science">
        <title>Comparative analysis of bat genomes provides insight into the evolution of flight and immunity.</title>
        <authorList>
            <person name="Zhang G."/>
            <person name="Cowled C."/>
            <person name="Shi Z."/>
            <person name="Huang Z."/>
            <person name="Bishop-Lilly K.A."/>
            <person name="Fang X."/>
            <person name="Wynne J.W."/>
            <person name="Xiong Z."/>
            <person name="Baker M.L."/>
            <person name="Zhao W."/>
            <person name="Tachedjian M."/>
            <person name="Zhu Y."/>
            <person name="Zhou P."/>
            <person name="Jiang X."/>
            <person name="Ng J."/>
            <person name="Yang L."/>
            <person name="Wu L."/>
            <person name="Xiao J."/>
            <person name="Feng Y."/>
            <person name="Chen Y."/>
            <person name="Sun X."/>
            <person name="Zhang Y."/>
            <person name="Marsh G.A."/>
            <person name="Crameri G."/>
            <person name="Broder C.C."/>
            <person name="Frey K.G."/>
            <person name="Wang L.F."/>
            <person name="Wang J."/>
        </authorList>
    </citation>
    <scope>NUCLEOTIDE SEQUENCE [LARGE SCALE GENOMIC DNA]</scope>
</reference>
<evidence type="ECO:0000256" key="7">
    <source>
        <dbReference type="ARBA" id="ARBA00035331"/>
    </source>
</evidence>
<evidence type="ECO:0000256" key="6">
    <source>
        <dbReference type="ARBA" id="ARBA00035226"/>
    </source>
</evidence>
<proteinExistence type="inferred from homology"/>
<name>L5K1T0_PTEAL</name>
<dbReference type="GO" id="GO:0003735">
    <property type="term" value="F:structural constituent of ribosome"/>
    <property type="evidence" value="ECO:0007669"/>
    <property type="project" value="InterPro"/>
</dbReference>
<dbReference type="EMBL" id="KB031068">
    <property type="protein sequence ID" value="ELK04711.1"/>
    <property type="molecule type" value="Genomic_DNA"/>
</dbReference>
<evidence type="ECO:0000256" key="1">
    <source>
        <dbReference type="ARBA" id="ARBA00006509"/>
    </source>
</evidence>
<dbReference type="STRING" id="9402.L5K1T0"/>
<evidence type="ECO:0000256" key="2">
    <source>
        <dbReference type="ARBA" id="ARBA00011133"/>
    </source>
</evidence>
<evidence type="ECO:0000256" key="3">
    <source>
        <dbReference type="ARBA" id="ARBA00022980"/>
    </source>
</evidence>
<dbReference type="GO" id="GO:1990904">
    <property type="term" value="C:ribonucleoprotein complex"/>
    <property type="evidence" value="ECO:0007669"/>
    <property type="project" value="UniProtKB-KW"/>
</dbReference>
<dbReference type="GO" id="GO:0005840">
    <property type="term" value="C:ribosome"/>
    <property type="evidence" value="ECO:0007669"/>
    <property type="project" value="UniProtKB-KW"/>
</dbReference>
<evidence type="ECO:0000256" key="4">
    <source>
        <dbReference type="ARBA" id="ARBA00023274"/>
    </source>
</evidence>
<dbReference type="InterPro" id="IPR000509">
    <property type="entry name" value="Ribosomal_eL36"/>
</dbReference>
<sequence>MLPLLFLIDEEWSKSWWKGFIQMHTKFVRDMIREVCGFASYKQHAVKLLKVSKDKQALKFIKKRMGTHILAKRKQEELSNILVAMRKVAAKKN</sequence>
<evidence type="ECO:0000313" key="9">
    <source>
        <dbReference type="Proteomes" id="UP000010552"/>
    </source>
</evidence>
<dbReference type="Proteomes" id="UP000010552">
    <property type="component" value="Unassembled WGS sequence"/>
</dbReference>
<evidence type="ECO:0000313" key="8">
    <source>
        <dbReference type="EMBL" id="ELK04711.1"/>
    </source>
</evidence>
<organism evidence="8 9">
    <name type="scientific">Pteropus alecto</name>
    <name type="common">Black flying fox</name>
    <dbReference type="NCBI Taxonomy" id="9402"/>
    <lineage>
        <taxon>Eukaryota</taxon>
        <taxon>Metazoa</taxon>
        <taxon>Chordata</taxon>
        <taxon>Craniata</taxon>
        <taxon>Vertebrata</taxon>
        <taxon>Euteleostomi</taxon>
        <taxon>Mammalia</taxon>
        <taxon>Eutheria</taxon>
        <taxon>Laurasiatheria</taxon>
        <taxon>Chiroptera</taxon>
        <taxon>Yinpterochiroptera</taxon>
        <taxon>Pteropodoidea</taxon>
        <taxon>Pteropodidae</taxon>
        <taxon>Pteropodinae</taxon>
        <taxon>Pteropus</taxon>
    </lineage>
</organism>
<dbReference type="FunFam" id="1.10.10.1760:FF:000001">
    <property type="entry name" value="60S ribosomal protein L36"/>
    <property type="match status" value="1"/>
</dbReference>
<dbReference type="Pfam" id="PF01158">
    <property type="entry name" value="Ribosomal_L36e"/>
    <property type="match status" value="1"/>
</dbReference>
<comment type="function">
    <text evidence="5">Component of the large ribosomal subunit. The ribosome is a large ribonucleoprotein complex responsible for the synthesis of proteins in the cell.</text>
</comment>
<dbReference type="Gene3D" id="1.10.10.1760">
    <property type="entry name" value="60S ribosomal protein L36"/>
    <property type="match status" value="1"/>
</dbReference>
<dbReference type="GO" id="GO:0006412">
    <property type="term" value="P:translation"/>
    <property type="evidence" value="ECO:0007669"/>
    <property type="project" value="InterPro"/>
</dbReference>
<protein>
    <recommendedName>
        <fullName evidence="6">Large ribosomal subunit protein eL36</fullName>
    </recommendedName>
    <alternativeName>
        <fullName evidence="7">60S ribosomal protein L36</fullName>
    </alternativeName>
</protein>
<dbReference type="InParanoid" id="L5K1T0"/>
<comment type="similarity">
    <text evidence="1">Belongs to the eukaryotic ribosomal protein eL36 family.</text>
</comment>
<gene>
    <name evidence="8" type="ORF">PAL_GLEAN10025975</name>
</gene>
<dbReference type="AlphaFoldDB" id="L5K1T0"/>
<dbReference type="PANTHER" id="PTHR10114">
    <property type="entry name" value="60S RIBOSOMAL PROTEIN L36"/>
    <property type="match status" value="1"/>
</dbReference>
<dbReference type="InterPro" id="IPR038097">
    <property type="entry name" value="Ribosomal_eL36_sf"/>
</dbReference>
<comment type="subunit">
    <text evidence="2">Component of the large ribosomal subunit.</text>
</comment>
<accession>L5K1T0</accession>
<evidence type="ECO:0000256" key="5">
    <source>
        <dbReference type="ARBA" id="ARBA00034092"/>
    </source>
</evidence>
<keyword evidence="3 8" id="KW-0689">Ribosomal protein</keyword>